<proteinExistence type="predicted"/>
<name>A0ABP0L5E0_9DINO</name>
<protein>
    <submittedName>
        <fullName evidence="1">Uncharacterized protein</fullName>
    </submittedName>
</protein>
<evidence type="ECO:0000313" key="2">
    <source>
        <dbReference type="Proteomes" id="UP001642464"/>
    </source>
</evidence>
<gene>
    <name evidence="1" type="ORF">SCF082_LOCUS20829</name>
</gene>
<comment type="caution">
    <text evidence="1">The sequence shown here is derived from an EMBL/GenBank/DDBJ whole genome shotgun (WGS) entry which is preliminary data.</text>
</comment>
<dbReference type="EMBL" id="CAXAMM010014669">
    <property type="protein sequence ID" value="CAK9034376.1"/>
    <property type="molecule type" value="Genomic_DNA"/>
</dbReference>
<evidence type="ECO:0000313" key="1">
    <source>
        <dbReference type="EMBL" id="CAK9034376.1"/>
    </source>
</evidence>
<organism evidence="1 2">
    <name type="scientific">Durusdinium trenchii</name>
    <dbReference type="NCBI Taxonomy" id="1381693"/>
    <lineage>
        <taxon>Eukaryota</taxon>
        <taxon>Sar</taxon>
        <taxon>Alveolata</taxon>
        <taxon>Dinophyceae</taxon>
        <taxon>Suessiales</taxon>
        <taxon>Symbiodiniaceae</taxon>
        <taxon>Durusdinium</taxon>
    </lineage>
</organism>
<reference evidence="1 2" key="1">
    <citation type="submission" date="2024-02" db="EMBL/GenBank/DDBJ databases">
        <authorList>
            <person name="Chen Y."/>
            <person name="Shah S."/>
            <person name="Dougan E. K."/>
            <person name="Thang M."/>
            <person name="Chan C."/>
        </authorList>
    </citation>
    <scope>NUCLEOTIDE SEQUENCE [LARGE SCALE GENOMIC DNA]</scope>
</reference>
<accession>A0ABP0L5E0</accession>
<keyword evidence="2" id="KW-1185">Reference proteome</keyword>
<dbReference type="Proteomes" id="UP001642464">
    <property type="component" value="Unassembled WGS sequence"/>
</dbReference>
<sequence>MAGFSFDAYTLIDRATGVGELSSHRKWYARRIHAFFWVWVCAGNQEEKGITGVQAVLLSSSFVRDAFRGILRVRVLSAEGSFDVFDVAEASVVSVVFGFDALSSLGSSEMLSIVRWILESQVVVVKDHRDMLKKCGKAGSVTARLVAVWAPIMCFPQWVGGLLFGLLGYKAAWAIFSARMGAMCIVRKLDEHIPFTRALGLCHLLTFGPVLAFIMNRAPAVPVSDATSVDSYFLNFLAFEKGVIALCLFMDARDLILHCLGYPFPCYIREGVRAGLIPIADPRAKHPVTVSSRLFGP</sequence>